<feature type="compositionally biased region" description="Polar residues" evidence="1">
    <location>
        <begin position="107"/>
        <end position="116"/>
    </location>
</feature>
<protein>
    <submittedName>
        <fullName evidence="2">Uncharacterized protein</fullName>
    </submittedName>
</protein>
<dbReference type="OrthoDB" id="3060861at2759"/>
<accession>A0A0D0BV44</accession>
<feature type="compositionally biased region" description="Polar residues" evidence="1">
    <location>
        <begin position="1"/>
        <end position="10"/>
    </location>
</feature>
<keyword evidence="3" id="KW-1185">Reference proteome</keyword>
<dbReference type="HOGENOM" id="CLU_672786_0_0_1"/>
<feature type="compositionally biased region" description="Low complexity" evidence="1">
    <location>
        <begin position="123"/>
        <end position="138"/>
    </location>
</feature>
<dbReference type="Proteomes" id="UP000053593">
    <property type="component" value="Unassembled WGS sequence"/>
</dbReference>
<proteinExistence type="predicted"/>
<feature type="region of interest" description="Disordered" evidence="1">
    <location>
        <begin position="93"/>
        <end position="158"/>
    </location>
</feature>
<dbReference type="EMBL" id="KN834829">
    <property type="protein sequence ID" value="KIK53454.1"/>
    <property type="molecule type" value="Genomic_DNA"/>
</dbReference>
<dbReference type="AlphaFoldDB" id="A0A0D0BV44"/>
<evidence type="ECO:0000256" key="1">
    <source>
        <dbReference type="SAM" id="MobiDB-lite"/>
    </source>
</evidence>
<name>A0A0D0BV44_9AGAR</name>
<reference evidence="2 3" key="1">
    <citation type="submission" date="2014-04" db="EMBL/GenBank/DDBJ databases">
        <title>Evolutionary Origins and Diversification of the Mycorrhizal Mutualists.</title>
        <authorList>
            <consortium name="DOE Joint Genome Institute"/>
            <consortium name="Mycorrhizal Genomics Consortium"/>
            <person name="Kohler A."/>
            <person name="Kuo A."/>
            <person name="Nagy L.G."/>
            <person name="Floudas D."/>
            <person name="Copeland A."/>
            <person name="Barry K.W."/>
            <person name="Cichocki N."/>
            <person name="Veneault-Fourrey C."/>
            <person name="LaButti K."/>
            <person name="Lindquist E.A."/>
            <person name="Lipzen A."/>
            <person name="Lundell T."/>
            <person name="Morin E."/>
            <person name="Murat C."/>
            <person name="Riley R."/>
            <person name="Ohm R."/>
            <person name="Sun H."/>
            <person name="Tunlid A."/>
            <person name="Henrissat B."/>
            <person name="Grigoriev I.V."/>
            <person name="Hibbett D.S."/>
            <person name="Martin F."/>
        </authorList>
    </citation>
    <scope>NUCLEOTIDE SEQUENCE [LARGE SCALE GENOMIC DNA]</scope>
    <source>
        <strain evidence="2 3">FD-317 M1</strain>
    </source>
</reference>
<evidence type="ECO:0000313" key="2">
    <source>
        <dbReference type="EMBL" id="KIK53454.1"/>
    </source>
</evidence>
<feature type="compositionally biased region" description="Low complexity" evidence="1">
    <location>
        <begin position="18"/>
        <end position="35"/>
    </location>
</feature>
<gene>
    <name evidence="2" type="ORF">GYMLUDRAFT_250404</name>
</gene>
<sequence>MAPTSPSKRQSPCKKATKTSNVSKNSSSTSKTTSATKKRSPQHCKQCPDRPLRASLLCIHSKAYNALKRAVAAAGIDCPERASAVELEALLSGPTPTAQQPVMPDTVASSTSSHNEPPNYGVPSTPRRAPASPMSSPMHVNPESSPPNPFTATTPSSTRSYTIQINPRLLQLDELQTLTPSPPPDMYKERKKAAYGHIEGLGRGSLAWEVPRLRPLPEPEDIGSKEQCSHRYRRGLPRLVNCLEMFSASTGCWLYFAALRLGGHSGFQHFTSRRLLEEPDHTLLDELHRSAACTFSSLQLAYRADTQKLAQENHNKDGIIAAREAENEELRARNEAMACELHEKSALLVRLQEL</sequence>
<organism evidence="2 3">
    <name type="scientific">Collybiopsis luxurians FD-317 M1</name>
    <dbReference type="NCBI Taxonomy" id="944289"/>
    <lineage>
        <taxon>Eukaryota</taxon>
        <taxon>Fungi</taxon>
        <taxon>Dikarya</taxon>
        <taxon>Basidiomycota</taxon>
        <taxon>Agaricomycotina</taxon>
        <taxon>Agaricomycetes</taxon>
        <taxon>Agaricomycetidae</taxon>
        <taxon>Agaricales</taxon>
        <taxon>Marasmiineae</taxon>
        <taxon>Omphalotaceae</taxon>
        <taxon>Collybiopsis</taxon>
        <taxon>Collybiopsis luxurians</taxon>
    </lineage>
</organism>
<evidence type="ECO:0000313" key="3">
    <source>
        <dbReference type="Proteomes" id="UP000053593"/>
    </source>
</evidence>
<feature type="region of interest" description="Disordered" evidence="1">
    <location>
        <begin position="1"/>
        <end position="48"/>
    </location>
</feature>